<dbReference type="EMBL" id="JAHESD010000003">
    <property type="protein sequence ID" value="MBT1702035.1"/>
    <property type="molecule type" value="Genomic_DNA"/>
</dbReference>
<accession>A0ABS5VMH1</accession>
<proteinExistence type="predicted"/>
<keyword evidence="2" id="KW-1185">Reference proteome</keyword>
<comment type="caution">
    <text evidence="1">The sequence shown here is derived from an EMBL/GenBank/DDBJ whole genome shotgun (WGS) entry which is preliminary data.</text>
</comment>
<reference evidence="1 2" key="1">
    <citation type="submission" date="2021-05" db="EMBL/GenBank/DDBJ databases">
        <title>A Polyphasic approach of four new species of the genus Ohtaekwangia: Ohtaekwangia histidinii sp. nov., Ohtaekwangia cretensis sp. nov., Ohtaekwangia indiensis sp. nov., Ohtaekwangia reichenbachii sp. nov. from diverse environment.</title>
        <authorList>
            <person name="Octaviana S."/>
        </authorList>
    </citation>
    <scope>NUCLEOTIDE SEQUENCE [LARGE SCALE GENOMIC DNA]</scope>
    <source>
        <strain evidence="1 2">PWU20</strain>
    </source>
</reference>
<sequence length="299" mass="35060">MIKVGICVSYDWQLLKNSLPLIYKLSDLICLSLDKNRRAWTGKSYQFDNESFFQFVKDIDVDRKLIIYEDDFSLPNNTAMENDTRQRNLMAEKLGKGGWHIQIDSDEYVLDFQSFVRILKRINTNPSGNEKPLNVCISYIPLIKKLSTGYLCVDFKSKLPEMGPIATNVPSYERARNNGHFNIITSQYAVHDTWARSDDELYFKINNWGHSSDELKEKEVRDSYYKLWKSLDEFNYKYISNFHPAVSDVWPALKFVPCNDIKELLINFNKPYFPLRSSQLLLRNNRNVARLKAVLSNFF</sequence>
<gene>
    <name evidence="1" type="ORF">KK060_02015</name>
</gene>
<dbReference type="RefSeq" id="WP_254151730.1">
    <property type="nucleotide sequence ID" value="NZ_JAHESD010000003.1"/>
</dbReference>
<evidence type="ECO:0000313" key="2">
    <source>
        <dbReference type="Proteomes" id="UP000772618"/>
    </source>
</evidence>
<name>A0ABS5VMH1_9BACT</name>
<protein>
    <recommendedName>
        <fullName evidence="3">Glycosyl transferase family 2</fullName>
    </recommendedName>
</protein>
<organism evidence="1 2">
    <name type="scientific">Chryseosolibacter indicus</name>
    <dbReference type="NCBI Taxonomy" id="2782351"/>
    <lineage>
        <taxon>Bacteria</taxon>
        <taxon>Pseudomonadati</taxon>
        <taxon>Bacteroidota</taxon>
        <taxon>Cytophagia</taxon>
        <taxon>Cytophagales</taxon>
        <taxon>Chryseotaleaceae</taxon>
        <taxon>Chryseosolibacter</taxon>
    </lineage>
</organism>
<dbReference type="Proteomes" id="UP000772618">
    <property type="component" value="Unassembled WGS sequence"/>
</dbReference>
<evidence type="ECO:0008006" key="3">
    <source>
        <dbReference type="Google" id="ProtNLM"/>
    </source>
</evidence>
<evidence type="ECO:0000313" key="1">
    <source>
        <dbReference type="EMBL" id="MBT1702035.1"/>
    </source>
</evidence>